<dbReference type="Pfam" id="PF12679">
    <property type="entry name" value="ABC2_membrane_2"/>
    <property type="match status" value="1"/>
</dbReference>
<feature type="transmembrane region" description="Helical" evidence="6">
    <location>
        <begin position="137"/>
        <end position="160"/>
    </location>
</feature>
<dbReference type="EMBL" id="UINC01060014">
    <property type="protein sequence ID" value="SVB84063.1"/>
    <property type="molecule type" value="Genomic_DNA"/>
</dbReference>
<keyword evidence="4 6" id="KW-1133">Transmembrane helix</keyword>
<reference evidence="7" key="1">
    <citation type="submission" date="2018-05" db="EMBL/GenBank/DDBJ databases">
        <authorList>
            <person name="Lanie J.A."/>
            <person name="Ng W.-L."/>
            <person name="Kazmierczak K.M."/>
            <person name="Andrzejewski T.M."/>
            <person name="Davidsen T.M."/>
            <person name="Wayne K.J."/>
            <person name="Tettelin H."/>
            <person name="Glass J.I."/>
            <person name="Rusch D."/>
            <person name="Podicherti R."/>
            <person name="Tsui H.-C.T."/>
            <person name="Winkler M.E."/>
        </authorList>
    </citation>
    <scope>NUCLEOTIDE SEQUENCE</scope>
</reference>
<evidence type="ECO:0000256" key="1">
    <source>
        <dbReference type="ARBA" id="ARBA00004651"/>
    </source>
</evidence>
<evidence type="ECO:0000256" key="6">
    <source>
        <dbReference type="SAM" id="Phobius"/>
    </source>
</evidence>
<evidence type="ECO:0000256" key="5">
    <source>
        <dbReference type="ARBA" id="ARBA00023136"/>
    </source>
</evidence>
<keyword evidence="5 6" id="KW-0472">Membrane</keyword>
<feature type="transmembrane region" description="Helical" evidence="6">
    <location>
        <begin position="58"/>
        <end position="76"/>
    </location>
</feature>
<feature type="transmembrane region" description="Helical" evidence="6">
    <location>
        <begin position="12"/>
        <end position="38"/>
    </location>
</feature>
<organism evidence="7">
    <name type="scientific">marine metagenome</name>
    <dbReference type="NCBI Taxonomy" id="408172"/>
    <lineage>
        <taxon>unclassified sequences</taxon>
        <taxon>metagenomes</taxon>
        <taxon>ecological metagenomes</taxon>
    </lineage>
</organism>
<name>A0A382HBC2_9ZZZZ</name>
<accession>A0A382HBC2</accession>
<dbReference type="PANTHER" id="PTHR30294:SF29">
    <property type="entry name" value="MULTIDRUG ABC TRANSPORTER PERMEASE YBHS-RELATED"/>
    <property type="match status" value="1"/>
</dbReference>
<dbReference type="GO" id="GO:0140359">
    <property type="term" value="F:ABC-type transporter activity"/>
    <property type="evidence" value="ECO:0007669"/>
    <property type="project" value="InterPro"/>
</dbReference>
<evidence type="ECO:0000256" key="2">
    <source>
        <dbReference type="ARBA" id="ARBA00022475"/>
    </source>
</evidence>
<comment type="subcellular location">
    <subcellularLocation>
        <location evidence="1">Cell membrane</location>
        <topology evidence="1">Multi-pass membrane protein</topology>
    </subcellularLocation>
</comment>
<evidence type="ECO:0000256" key="4">
    <source>
        <dbReference type="ARBA" id="ARBA00022989"/>
    </source>
</evidence>
<evidence type="ECO:0000256" key="3">
    <source>
        <dbReference type="ARBA" id="ARBA00022692"/>
    </source>
</evidence>
<evidence type="ECO:0008006" key="8">
    <source>
        <dbReference type="Google" id="ProtNLM"/>
    </source>
</evidence>
<protein>
    <recommendedName>
        <fullName evidence="8">ABC-2 type transporter domain-containing protein</fullName>
    </recommendedName>
</protein>
<sequence length="247" mass="28283">MLTLIRRELAGYFLSLRGYVIMAGVQLMLGASLLMVVHSLNQRAFNLPLTEVFPQSEYFWMVLLLIAPIITMRTFAHEKFTGTFETLMTTPVQDFQVVLAKFVGAYIFYLIAFLPMLTYPFILKHFAHQPMQVEWRAVLSLGVGLALFGAFFISLGCFASSLTRSQIVAAVATFAIGTGHLILSYLSDLRPPEMKWWFLLYQHISLLEHMKDFASGILDTRHILFYLSLTGVFLFLTFQSIESRRWK</sequence>
<gene>
    <name evidence="7" type="ORF">METZ01_LOCUS236917</name>
</gene>
<dbReference type="GO" id="GO:0005886">
    <property type="term" value="C:plasma membrane"/>
    <property type="evidence" value="ECO:0007669"/>
    <property type="project" value="UniProtKB-SubCell"/>
</dbReference>
<feature type="transmembrane region" description="Helical" evidence="6">
    <location>
        <begin position="223"/>
        <end position="241"/>
    </location>
</feature>
<keyword evidence="2" id="KW-1003">Cell membrane</keyword>
<dbReference type="AlphaFoldDB" id="A0A382HBC2"/>
<dbReference type="PANTHER" id="PTHR30294">
    <property type="entry name" value="MEMBRANE COMPONENT OF ABC TRANSPORTER YHHJ-RELATED"/>
    <property type="match status" value="1"/>
</dbReference>
<dbReference type="InterPro" id="IPR051449">
    <property type="entry name" value="ABC-2_transporter_component"/>
</dbReference>
<proteinExistence type="predicted"/>
<keyword evidence="3 6" id="KW-0812">Transmembrane</keyword>
<feature type="transmembrane region" description="Helical" evidence="6">
    <location>
        <begin position="97"/>
        <end position="117"/>
    </location>
</feature>
<feature type="transmembrane region" description="Helical" evidence="6">
    <location>
        <begin position="167"/>
        <end position="186"/>
    </location>
</feature>
<evidence type="ECO:0000313" key="7">
    <source>
        <dbReference type="EMBL" id="SVB84063.1"/>
    </source>
</evidence>